<accession>A0A498DFH7</accession>
<evidence type="ECO:0000313" key="2">
    <source>
        <dbReference type="EMBL" id="RLL48768.1"/>
    </source>
</evidence>
<protein>
    <recommendedName>
        <fullName evidence="5">HNH endonuclease</fullName>
    </recommendedName>
</protein>
<dbReference type="Proteomes" id="UP000273105">
    <property type="component" value="Unassembled WGS sequence"/>
</dbReference>
<evidence type="ECO:0008006" key="5">
    <source>
        <dbReference type="Google" id="ProtNLM"/>
    </source>
</evidence>
<gene>
    <name evidence="2" type="ORF">D9K79_04885</name>
    <name evidence="1" type="ORF">D9K80_02635</name>
</gene>
<dbReference type="Proteomes" id="UP000267166">
    <property type="component" value="Unassembled WGS sequence"/>
</dbReference>
<name>A0A498DFH7_9GAMM</name>
<dbReference type="AlphaFoldDB" id="A0A498DFH7"/>
<comment type="caution">
    <text evidence="1">The sequence shown here is derived from an EMBL/GenBank/DDBJ whole genome shotgun (WGS) entry which is preliminary data.</text>
</comment>
<evidence type="ECO:0000313" key="3">
    <source>
        <dbReference type="Proteomes" id="UP000267166"/>
    </source>
</evidence>
<reference evidence="3 4" key="1">
    <citation type="submission" date="2018-09" db="EMBL/GenBank/DDBJ databases">
        <title>The draft genome of Acinetobacter sp. strains.</title>
        <authorList>
            <person name="Qin J."/>
            <person name="Feng Y."/>
            <person name="Zong Z."/>
        </authorList>
    </citation>
    <scope>NUCLEOTIDE SEQUENCE [LARGE SCALE GENOMIC DNA]</scope>
    <source>
        <strain evidence="2 4">WCHAc060001</strain>
        <strain evidence="1 3">WCHAc060003</strain>
    </source>
</reference>
<sequence length="294" mass="34508">MNHICALCHESKELKESHFIPKFVGKWLKKTSATGYLRNVDNINKRQQDVIKEYLLCSDCELLFSSWEKQFSEKMFIPFLDQKNYVIEYKDWLAKFCASLSWRTLIYIRNKNSNFENESEYFINQIDLAELNLRNFILGKQDNLYKYEQHIFPLSEIDTPPKSLNLPSNINRYFLRSIGVDVLQGDNDIYTFTKLPTFLILGIVNSNFSSKMRASRVSLKQGICKPSNLVMPEYLLGYMKNKALEIQEKRRSMSNDQQEKVEKMALDNLDKTADSKSFEAIMHDYNIFGDAIFK</sequence>
<organism evidence="1 3">
    <name type="scientific">Acinetobacter cumulans</name>
    <dbReference type="NCBI Taxonomy" id="2136182"/>
    <lineage>
        <taxon>Bacteria</taxon>
        <taxon>Pseudomonadati</taxon>
        <taxon>Pseudomonadota</taxon>
        <taxon>Gammaproteobacteria</taxon>
        <taxon>Moraxellales</taxon>
        <taxon>Moraxellaceae</taxon>
        <taxon>Acinetobacter</taxon>
    </lineage>
</organism>
<evidence type="ECO:0000313" key="4">
    <source>
        <dbReference type="Proteomes" id="UP000273105"/>
    </source>
</evidence>
<dbReference type="EMBL" id="RCHD01000004">
    <property type="protein sequence ID" value="RLL37938.1"/>
    <property type="molecule type" value="Genomic_DNA"/>
</dbReference>
<evidence type="ECO:0000313" key="1">
    <source>
        <dbReference type="EMBL" id="RLL37938.1"/>
    </source>
</evidence>
<dbReference type="EMBL" id="RCHE01000007">
    <property type="protein sequence ID" value="RLL48768.1"/>
    <property type="molecule type" value="Genomic_DNA"/>
</dbReference>
<dbReference type="RefSeq" id="WP_121531403.1">
    <property type="nucleotide sequence ID" value="NZ_RCHD01000004.1"/>
</dbReference>
<proteinExistence type="predicted"/>
<keyword evidence="4" id="KW-1185">Reference proteome</keyword>